<protein>
    <submittedName>
        <fullName evidence="1">2-polyprenylphenol hydroxylase</fullName>
    </submittedName>
</protein>
<dbReference type="GeneID" id="36832363"/>
<dbReference type="PROSITE" id="PS00197">
    <property type="entry name" value="2FE2S_FER_1"/>
    <property type="match status" value="1"/>
</dbReference>
<dbReference type="OrthoDB" id="35401at2157"/>
<dbReference type="KEGG" id="abri:DFR85_09365"/>
<reference evidence="1 2" key="1">
    <citation type="submission" date="2018-05" db="EMBL/GenBank/DDBJ databases">
        <title>Complete Genome Sequences of Extremely Thermoacidophilic, Metal-Mobilizing Type-Strain Members of the Archaeal Family Sulfolobaceae: Acidianus brierleyi DSM-1651T, Acidianus sulfidivorans DSM-18786T, Metallosphaera hakonensis DSM-7519T, and Metallosphaera prunae DSM-10039T.</title>
        <authorList>
            <person name="Counts J.A."/>
            <person name="Kelly R.M."/>
        </authorList>
    </citation>
    <scope>NUCLEOTIDE SEQUENCE [LARGE SCALE GENOMIC DNA]</scope>
    <source>
        <strain evidence="1 2">DSM 1651</strain>
    </source>
</reference>
<dbReference type="AlphaFoldDB" id="A0A2U9IFN4"/>
<keyword evidence="2" id="KW-1185">Reference proteome</keyword>
<proteinExistence type="predicted"/>
<dbReference type="RefSeq" id="WP_110270656.1">
    <property type="nucleotide sequence ID" value="NZ_CP029289.2"/>
</dbReference>
<sequence>MNYGKILSINKIGNISQIQIEIEFKVKPGQFISLVLPKMEIPLSIGDYKNNILELHISSANIVNILSHRREVIVKGPLGKPIELKGKVLGIAEGELYYDILFPLREAKRNGLDVAVNCTGCNSEFRKPDSNEKWDTILASVKNVKTLPRDALVYLRWIKMNCMLGVCGACEINGYLPCIEGPFLEVSKIVD</sequence>
<dbReference type="Proteomes" id="UP000248044">
    <property type="component" value="Chromosome"/>
</dbReference>
<dbReference type="EMBL" id="CP029289">
    <property type="protein sequence ID" value="AWR94775.1"/>
    <property type="molecule type" value="Genomic_DNA"/>
</dbReference>
<accession>A0A2U9IFN4</accession>
<gene>
    <name evidence="1" type="ORF">DFR85_09365</name>
</gene>
<dbReference type="InterPro" id="IPR006058">
    <property type="entry name" value="2Fe2S_fd_BS"/>
</dbReference>
<dbReference type="GO" id="GO:0051537">
    <property type="term" value="F:2 iron, 2 sulfur cluster binding"/>
    <property type="evidence" value="ECO:0007669"/>
    <property type="project" value="InterPro"/>
</dbReference>
<evidence type="ECO:0000313" key="1">
    <source>
        <dbReference type="EMBL" id="AWR94775.1"/>
    </source>
</evidence>
<evidence type="ECO:0000313" key="2">
    <source>
        <dbReference type="Proteomes" id="UP000248044"/>
    </source>
</evidence>
<name>A0A2U9IFN4_9CREN</name>
<organism evidence="1 2">
    <name type="scientific">Acidianus brierleyi</name>
    <dbReference type="NCBI Taxonomy" id="41673"/>
    <lineage>
        <taxon>Archaea</taxon>
        <taxon>Thermoproteota</taxon>
        <taxon>Thermoprotei</taxon>
        <taxon>Sulfolobales</taxon>
        <taxon>Sulfolobaceae</taxon>
        <taxon>Acidianus</taxon>
    </lineage>
</organism>